<comment type="subcellular location">
    <subcellularLocation>
        <location evidence="6">Cytoplasm</location>
    </subcellularLocation>
</comment>
<dbReference type="Pfam" id="PF04539">
    <property type="entry name" value="Sigma70_r3"/>
    <property type="match status" value="1"/>
</dbReference>
<feature type="domain" description="RNA polymerase sigma-70 region 2" evidence="9">
    <location>
        <begin position="18"/>
        <end position="91"/>
    </location>
</feature>
<dbReference type="GO" id="GO:0003899">
    <property type="term" value="F:DNA-directed RNA polymerase activity"/>
    <property type="evidence" value="ECO:0007669"/>
    <property type="project" value="InterPro"/>
</dbReference>
<gene>
    <name evidence="6" type="primary">fliA</name>
    <name evidence="11" type="ORF">VCB98_00385</name>
</gene>
<evidence type="ECO:0000256" key="1">
    <source>
        <dbReference type="ARBA" id="ARBA00022490"/>
    </source>
</evidence>
<dbReference type="Gene3D" id="1.10.1740.10">
    <property type="match status" value="1"/>
</dbReference>
<comment type="caution">
    <text evidence="6">Lacks conserved residue(s) required for the propagation of feature annotation.</text>
</comment>
<dbReference type="NCBIfam" id="NF005413">
    <property type="entry name" value="PRK06986.1"/>
    <property type="match status" value="1"/>
</dbReference>
<reference evidence="11 12" key="1">
    <citation type="submission" date="2023-12" db="EMBL/GenBank/DDBJ databases">
        <title>Whole-genome sequencing of halo(alkali)philic microorganisms from hypersaline lakes.</title>
        <authorList>
            <person name="Sorokin D.Y."/>
            <person name="Merkel A.Y."/>
            <person name="Messina E."/>
            <person name="Yakimov M."/>
        </authorList>
    </citation>
    <scope>NUCLEOTIDE SEQUENCE [LARGE SCALE GENOMIC DNA]</scope>
    <source>
        <strain evidence="11 12">AB-CW1</strain>
    </source>
</reference>
<feature type="short sequence motif" description="Interaction with polymerase core subunit RpoC" evidence="6">
    <location>
        <begin position="45"/>
        <end position="48"/>
    </location>
</feature>
<dbReference type="Pfam" id="PF04545">
    <property type="entry name" value="Sigma70_r4"/>
    <property type="match status" value="1"/>
</dbReference>
<feature type="region of interest" description="Disordered" evidence="7">
    <location>
        <begin position="152"/>
        <end position="175"/>
    </location>
</feature>
<dbReference type="InterPro" id="IPR013324">
    <property type="entry name" value="RNA_pol_sigma_r3/r4-like"/>
</dbReference>
<protein>
    <recommendedName>
        <fullName evidence="6">RNA polymerase sigma factor FliA</fullName>
    </recommendedName>
    <alternativeName>
        <fullName evidence="6">RNA polymerase sigma factor for flagellar operon</fullName>
    </alternativeName>
    <alternativeName>
        <fullName evidence="6">Sigma F</fullName>
    </alternativeName>
    <alternativeName>
        <fullName evidence="6">Sigma-28</fullName>
    </alternativeName>
</protein>
<feature type="region of interest" description="Sigma-70 factor domain-2" evidence="6">
    <location>
        <begin position="18"/>
        <end position="90"/>
    </location>
</feature>
<dbReference type="GO" id="GO:0006352">
    <property type="term" value="P:DNA-templated transcription initiation"/>
    <property type="evidence" value="ECO:0007669"/>
    <property type="project" value="UniProtKB-UniRule"/>
</dbReference>
<dbReference type="InterPro" id="IPR013325">
    <property type="entry name" value="RNA_pol_sigma_r2"/>
</dbReference>
<proteinExistence type="inferred from homology"/>
<dbReference type="RefSeq" id="WP_346049578.1">
    <property type="nucleotide sequence ID" value="NZ_JAYGII010000001.1"/>
</dbReference>
<dbReference type="PANTHER" id="PTHR30385:SF7">
    <property type="entry name" value="RNA POLYMERASE SIGMA FACTOR FLIA"/>
    <property type="match status" value="1"/>
</dbReference>
<dbReference type="InterPro" id="IPR012845">
    <property type="entry name" value="RNA_pol_sigma_FliA_WhiG"/>
</dbReference>
<feature type="domain" description="RNA polymerase sigma-70 region 3" evidence="8">
    <location>
        <begin position="100"/>
        <end position="167"/>
    </location>
</feature>
<dbReference type="GO" id="GO:0003677">
    <property type="term" value="F:DNA binding"/>
    <property type="evidence" value="ECO:0007669"/>
    <property type="project" value="UniProtKB-UniRule"/>
</dbReference>
<evidence type="ECO:0000256" key="2">
    <source>
        <dbReference type="ARBA" id="ARBA00023015"/>
    </source>
</evidence>
<dbReference type="Gene3D" id="1.20.140.160">
    <property type="match status" value="1"/>
</dbReference>
<dbReference type="InterPro" id="IPR007630">
    <property type="entry name" value="RNA_pol_sigma70_r4"/>
</dbReference>
<dbReference type="CDD" id="cd06171">
    <property type="entry name" value="Sigma70_r4"/>
    <property type="match status" value="1"/>
</dbReference>
<evidence type="ECO:0000313" key="11">
    <source>
        <dbReference type="EMBL" id="MEA5444274.1"/>
    </source>
</evidence>
<dbReference type="SUPFAM" id="SSF88946">
    <property type="entry name" value="Sigma2 domain of RNA polymerase sigma factors"/>
    <property type="match status" value="1"/>
</dbReference>
<dbReference type="InterPro" id="IPR028617">
    <property type="entry name" value="Sigma70_FliA"/>
</dbReference>
<feature type="DNA-binding region" description="H-T-H motif" evidence="6">
    <location>
        <begin position="207"/>
        <end position="226"/>
    </location>
</feature>
<keyword evidence="5 6" id="KW-0804">Transcription</keyword>
<dbReference type="PRINTS" id="PR00046">
    <property type="entry name" value="SIGMA70FCT"/>
</dbReference>
<feature type="domain" description="RNA polymerase sigma-70 region 4" evidence="10">
    <location>
        <begin position="187"/>
        <end position="231"/>
    </location>
</feature>
<keyword evidence="12" id="KW-1185">Reference proteome</keyword>
<keyword evidence="4 6" id="KW-0238">DNA-binding</keyword>
<dbReference type="InterPro" id="IPR007627">
    <property type="entry name" value="RNA_pol_sigma70_r2"/>
</dbReference>
<dbReference type="GO" id="GO:0005737">
    <property type="term" value="C:cytoplasm"/>
    <property type="evidence" value="ECO:0007669"/>
    <property type="project" value="UniProtKB-SubCell"/>
</dbReference>
<evidence type="ECO:0000313" key="12">
    <source>
        <dbReference type="Proteomes" id="UP001302316"/>
    </source>
</evidence>
<evidence type="ECO:0000256" key="4">
    <source>
        <dbReference type="ARBA" id="ARBA00023125"/>
    </source>
</evidence>
<dbReference type="NCBIfam" id="TIGR02479">
    <property type="entry name" value="FliA_WhiG"/>
    <property type="match status" value="1"/>
</dbReference>
<sequence length="241" mass="27088">MDASSRYEQVRASEPDDLVLRHAGLVKRIAYHLAARLPSSVDVEDLIQAGMIGLLEAGRQYSDQHGATFETYAGIRIRGAMLDEIRKSDWTPRSVHRAYREISEKIREIEHRTGRDARDVEVAEAAGMSLSDYHRVMQDAVSCRLFSLDELQPDSPDGSLGSTTKADDPGARAESEGFRRALAETVAGLPEKERLVMSLYYEQELNLREIGEVLGVTESRVCQIHGQALTRTRSRMDEWLQ</sequence>
<dbReference type="EMBL" id="JAYGII010000001">
    <property type="protein sequence ID" value="MEA5444274.1"/>
    <property type="molecule type" value="Genomic_DNA"/>
</dbReference>
<accession>A0AAP6JDU6</accession>
<feature type="region of interest" description="Sigma-70 factor domain-4" evidence="6">
    <location>
        <begin position="185"/>
        <end position="233"/>
    </location>
</feature>
<comment type="caution">
    <text evidence="11">The sequence shown here is derived from an EMBL/GenBank/DDBJ whole genome shotgun (WGS) entry which is preliminary data.</text>
</comment>
<dbReference type="PIRSF" id="PIRSF000770">
    <property type="entry name" value="RNA_pol_sigma-SigE/K"/>
    <property type="match status" value="1"/>
</dbReference>
<evidence type="ECO:0000256" key="7">
    <source>
        <dbReference type="SAM" id="MobiDB-lite"/>
    </source>
</evidence>
<evidence type="ECO:0000256" key="3">
    <source>
        <dbReference type="ARBA" id="ARBA00023082"/>
    </source>
</evidence>
<evidence type="ECO:0000256" key="5">
    <source>
        <dbReference type="ARBA" id="ARBA00023163"/>
    </source>
</evidence>
<evidence type="ECO:0000259" key="10">
    <source>
        <dbReference type="Pfam" id="PF04545"/>
    </source>
</evidence>
<dbReference type="Proteomes" id="UP001302316">
    <property type="component" value="Unassembled WGS sequence"/>
</dbReference>
<keyword evidence="1 6" id="KW-0963">Cytoplasm</keyword>
<comment type="function">
    <text evidence="6">Sigma factors are initiation factors that promote the attachment of RNA polymerase to specific initiation sites and are then released. This sigma factor controls the expression of flagella-related genes.</text>
</comment>
<keyword evidence="3 6" id="KW-0731">Sigma factor</keyword>
<dbReference type="InterPro" id="IPR014284">
    <property type="entry name" value="RNA_pol_sigma-70_dom"/>
</dbReference>
<dbReference type="NCBIfam" id="TIGR02937">
    <property type="entry name" value="sigma70-ECF"/>
    <property type="match status" value="1"/>
</dbReference>
<dbReference type="GO" id="GO:0016987">
    <property type="term" value="F:sigma factor activity"/>
    <property type="evidence" value="ECO:0007669"/>
    <property type="project" value="UniProtKB-UniRule"/>
</dbReference>
<evidence type="ECO:0000259" key="8">
    <source>
        <dbReference type="Pfam" id="PF04539"/>
    </source>
</evidence>
<evidence type="ECO:0000256" key="6">
    <source>
        <dbReference type="HAMAP-Rule" id="MF_00962"/>
    </source>
</evidence>
<comment type="similarity">
    <text evidence="6">Belongs to the sigma-70 factor family. FliA subfamily.</text>
</comment>
<name>A0AAP6JDU6_9GAMM</name>
<dbReference type="InterPro" id="IPR000943">
    <property type="entry name" value="RNA_pol_sigma70"/>
</dbReference>
<dbReference type="AlphaFoldDB" id="A0AAP6JDU6"/>
<dbReference type="InterPro" id="IPR007624">
    <property type="entry name" value="RNA_pol_sigma70_r3"/>
</dbReference>
<dbReference type="PANTHER" id="PTHR30385">
    <property type="entry name" value="SIGMA FACTOR F FLAGELLAR"/>
    <property type="match status" value="1"/>
</dbReference>
<evidence type="ECO:0000259" key="9">
    <source>
        <dbReference type="Pfam" id="PF04542"/>
    </source>
</evidence>
<organism evidence="11 12">
    <name type="scientific">Natronospira elongata</name>
    <dbReference type="NCBI Taxonomy" id="3110268"/>
    <lineage>
        <taxon>Bacteria</taxon>
        <taxon>Pseudomonadati</taxon>
        <taxon>Pseudomonadota</taxon>
        <taxon>Gammaproteobacteria</taxon>
        <taxon>Natronospirales</taxon>
        <taxon>Natronospiraceae</taxon>
        <taxon>Natronospira</taxon>
    </lineage>
</organism>
<dbReference type="Pfam" id="PF04542">
    <property type="entry name" value="Sigma70_r2"/>
    <property type="match status" value="1"/>
</dbReference>
<dbReference type="SUPFAM" id="SSF88659">
    <property type="entry name" value="Sigma3 and sigma4 domains of RNA polymerase sigma factors"/>
    <property type="match status" value="2"/>
</dbReference>
<keyword evidence="2 6" id="KW-0805">Transcription regulation</keyword>
<dbReference type="HAMAP" id="MF_00962">
    <property type="entry name" value="Sigma70_FliA"/>
    <property type="match status" value="1"/>
</dbReference>
<feature type="compositionally biased region" description="Basic and acidic residues" evidence="7">
    <location>
        <begin position="165"/>
        <end position="175"/>
    </location>
</feature>